<proteinExistence type="predicted"/>
<sequence length="199" mass="22250">MNVEASSKTPIVRAGMERISRDFSEGLAGLGYARTRSKFWTRRYEHHLEFIHLFRSGSSYGAPYNASISLRVHLGIAVLDDEREPTWLNGPNSSDLALFHADRFHLRFNAASGSTYERCLEDLLRFATTRAEPWFSTWREPTALLDEERSPLDGEARAALARALRGEASSERVALTLKRFGVPVAGARAKRPRAAEAAS</sequence>
<evidence type="ECO:0000313" key="1">
    <source>
        <dbReference type="EMBL" id="WMT04510.1"/>
    </source>
</evidence>
<gene>
    <name evidence="1" type="ORF">RDV84_06675</name>
</gene>
<evidence type="ECO:0008006" key="3">
    <source>
        <dbReference type="Google" id="ProtNLM"/>
    </source>
</evidence>
<protein>
    <recommendedName>
        <fullName evidence="3">DUF4304 domain-containing protein</fullName>
    </recommendedName>
</protein>
<name>A0ABY9PEP0_9GAMM</name>
<evidence type="ECO:0000313" key="2">
    <source>
        <dbReference type="Proteomes" id="UP001229313"/>
    </source>
</evidence>
<reference evidence="1 2" key="1">
    <citation type="submission" date="2023-08" db="EMBL/GenBank/DDBJ databases">
        <title>The whole genome sequence of Lysobacter yananisis.</title>
        <authorList>
            <person name="Sun H."/>
        </authorList>
    </citation>
    <scope>NUCLEOTIDE SEQUENCE [LARGE SCALE GENOMIC DNA]</scope>
    <source>
        <strain evidence="1 2">SNNU513</strain>
    </source>
</reference>
<accession>A0ABY9PEP0</accession>
<dbReference type="RefSeq" id="WP_309152854.1">
    <property type="nucleotide sequence ID" value="NZ_CP133568.1"/>
</dbReference>
<organism evidence="1 2">
    <name type="scientific">Lysobacter yananisis</name>
    <dbReference type="NCBI Taxonomy" id="1003114"/>
    <lineage>
        <taxon>Bacteria</taxon>
        <taxon>Pseudomonadati</taxon>
        <taxon>Pseudomonadota</taxon>
        <taxon>Gammaproteobacteria</taxon>
        <taxon>Lysobacterales</taxon>
        <taxon>Lysobacteraceae</taxon>
        <taxon>Lysobacter</taxon>
    </lineage>
</organism>
<keyword evidence="2" id="KW-1185">Reference proteome</keyword>
<dbReference type="Proteomes" id="UP001229313">
    <property type="component" value="Chromosome"/>
</dbReference>
<dbReference type="EMBL" id="CP133568">
    <property type="protein sequence ID" value="WMT04510.1"/>
    <property type="molecule type" value="Genomic_DNA"/>
</dbReference>